<dbReference type="RefSeq" id="WP_050261629.1">
    <property type="nucleotide sequence ID" value="NZ_CMJT01000009.1"/>
</dbReference>
<dbReference type="Proteomes" id="UP000041827">
    <property type="component" value="Unassembled WGS sequence"/>
</dbReference>
<reference evidence="6" key="1">
    <citation type="submission" date="2015-03" db="EMBL/GenBank/DDBJ databases">
        <authorList>
            <consortium name="Pathogen Informatics"/>
        </authorList>
    </citation>
    <scope>NUCLEOTIDE SEQUENCE [LARGE SCALE GENOMIC DNA]</scope>
    <source>
        <strain evidence="6">SMRU2248</strain>
    </source>
</reference>
<protein>
    <submittedName>
        <fullName evidence="5">Tn5252, relaxase</fullName>
    </submittedName>
</protein>
<feature type="domain" description="MobA/VirD2-like nuclease" evidence="2">
    <location>
        <begin position="66"/>
        <end position="164"/>
    </location>
</feature>
<organism evidence="5 6">
    <name type="scientific">Streptococcus pseudopneumoniae</name>
    <dbReference type="NCBI Taxonomy" id="257758"/>
    <lineage>
        <taxon>Bacteria</taxon>
        <taxon>Bacillati</taxon>
        <taxon>Bacillota</taxon>
        <taxon>Bacilli</taxon>
        <taxon>Lactobacillales</taxon>
        <taxon>Streptococcaceae</taxon>
        <taxon>Streptococcus</taxon>
    </lineage>
</organism>
<dbReference type="Pfam" id="PF11083">
    <property type="entry name" value="Relaxase_C"/>
    <property type="match status" value="1"/>
</dbReference>
<feature type="coiled-coil region" evidence="1">
    <location>
        <begin position="502"/>
        <end position="529"/>
    </location>
</feature>
<accession>A0A0T8U957</accession>
<dbReference type="AlphaFoldDB" id="A0A0T8U957"/>
<dbReference type="Pfam" id="PF03432">
    <property type="entry name" value="Relaxase"/>
    <property type="match status" value="1"/>
</dbReference>
<feature type="domain" description="Group II intron-interrupted relaxase LtrB C-terminal" evidence="3">
    <location>
        <begin position="478"/>
        <end position="594"/>
    </location>
</feature>
<feature type="domain" description="Group II intron-interrupted relaxase LtrB central" evidence="4">
    <location>
        <begin position="380"/>
        <end position="461"/>
    </location>
</feature>
<evidence type="ECO:0000313" key="5">
    <source>
        <dbReference type="EMBL" id="CKA97434.1"/>
    </source>
</evidence>
<dbReference type="NCBIfam" id="NF040665">
    <property type="entry name" value="relax_SAG1250"/>
    <property type="match status" value="1"/>
</dbReference>
<dbReference type="EMBL" id="CMJT01000009">
    <property type="protein sequence ID" value="CKA97434.1"/>
    <property type="molecule type" value="Genomic_DNA"/>
</dbReference>
<dbReference type="Pfam" id="PF20874">
    <property type="entry name" value="Relaxase_M"/>
    <property type="match status" value="1"/>
</dbReference>
<evidence type="ECO:0000313" key="6">
    <source>
        <dbReference type="Proteomes" id="UP000041827"/>
    </source>
</evidence>
<evidence type="ECO:0000259" key="3">
    <source>
        <dbReference type="Pfam" id="PF11083"/>
    </source>
</evidence>
<evidence type="ECO:0000256" key="1">
    <source>
        <dbReference type="SAM" id="Coils"/>
    </source>
</evidence>
<dbReference type="InterPro" id="IPR005094">
    <property type="entry name" value="Endonuclease_MobA/VirD2"/>
</dbReference>
<keyword evidence="1" id="KW-0175">Coiled coil</keyword>
<name>A0A0T8U957_9STRE</name>
<gene>
    <name evidence="5" type="ORF">ERS021757_01162</name>
</gene>
<proteinExistence type="predicted"/>
<evidence type="ECO:0000259" key="4">
    <source>
        <dbReference type="Pfam" id="PF20874"/>
    </source>
</evidence>
<evidence type="ECO:0000259" key="2">
    <source>
        <dbReference type="Pfam" id="PF03432"/>
    </source>
</evidence>
<dbReference type="InterPro" id="IPR048299">
    <property type="entry name" value="LtrB_central"/>
</dbReference>
<dbReference type="InterPro" id="IPR021112">
    <property type="entry name" value="LtrB_C"/>
</dbReference>
<sequence>MVITKHFAIHGKSYRRKLIKYILNPEKTNNLALVSDYGMKNFLDFPSYEEMVQMYHENFISNDTLYDFRHDRMEENQRKIHAHHIIQSFSPEDHLTPEQINRIGYETVKELTGGKFRFIVATHVDKDHLHNHIIINSVDSNSDKKLKWDYKVERNLRMISDRFSKIAGAKIIENRYSHQRYEVYRKTNHKYELKQRLYFLMEHSRDFEDFKKNAPLLHVEMDFRHKHATFFITDSTMKQVVRGKQLNRKQPYTEEFFKNYFAKREIESLMEFLLLKVENMDDLLQKAKLFGLTIDPKQKHVSFQFAGVEVKETELDQKNLYDVEFFQDYFKNRKDWQAPETEDFVQLYQEEKLSKEKELPSDEKFWESYQEFKSNRDAVHEFEVELSLNQIEKVVDDGIYVKVKFGIRQEGLIFVPNMQLDMEEDKVKVFIRETSSYYVYHKDAAEKNCYMKGRTLIRQFSYENQTIPLRRKATVDMIKEKIAEVDALIELEVENQSYVTIKDELVHELAASELRINELQERMSTLNQVAEYLLASVESKQEMKLNLSKLNITENISANIVEKKLKSLGNQLELERGRYEKMVVRLDKFINRLNTGLSKGDGIDFQK</sequence>